<dbReference type="InterPro" id="IPR007138">
    <property type="entry name" value="ABM_dom"/>
</dbReference>
<dbReference type="RefSeq" id="WP_255892688.1">
    <property type="nucleotide sequence ID" value="NZ_JAFMZM010000007.1"/>
</dbReference>
<dbReference type="PROSITE" id="PS51725">
    <property type="entry name" value="ABM"/>
    <property type="match status" value="1"/>
</dbReference>
<keyword evidence="3" id="KW-1185">Reference proteome</keyword>
<dbReference type="Gene3D" id="3.30.70.100">
    <property type="match status" value="1"/>
</dbReference>
<dbReference type="Proteomes" id="UP001596524">
    <property type="component" value="Unassembled WGS sequence"/>
</dbReference>
<keyword evidence="2" id="KW-0560">Oxidoreductase</keyword>
<protein>
    <submittedName>
        <fullName evidence="2">Quinol monooxygenase</fullName>
        <ecNumber evidence="2">1.-.-.-</ecNumber>
    </submittedName>
</protein>
<dbReference type="GO" id="GO:0004497">
    <property type="term" value="F:monooxygenase activity"/>
    <property type="evidence" value="ECO:0007669"/>
    <property type="project" value="UniProtKB-KW"/>
</dbReference>
<evidence type="ECO:0000313" key="3">
    <source>
        <dbReference type="Proteomes" id="UP001596524"/>
    </source>
</evidence>
<sequence length="107" mass="11890">MSDPVVLYAEFTARPEQRAEVERLITGLADDVHREPGNLEFTVYQRAEDPCRFFVFERYADQSAFEAHIAAPYGAVFNAALGDLIVEDGSQLSFLRATVSPAHSPLT</sequence>
<evidence type="ECO:0000259" key="1">
    <source>
        <dbReference type="PROSITE" id="PS51725"/>
    </source>
</evidence>
<dbReference type="EMBL" id="JBHTCH010000002">
    <property type="protein sequence ID" value="MFC7359212.1"/>
    <property type="molecule type" value="Genomic_DNA"/>
</dbReference>
<dbReference type="PANTHER" id="PTHR33336">
    <property type="entry name" value="QUINOL MONOOXYGENASE YGIN-RELATED"/>
    <property type="match status" value="1"/>
</dbReference>
<name>A0ABW2MW64_9ACTN</name>
<proteinExistence type="predicted"/>
<dbReference type="SUPFAM" id="SSF54909">
    <property type="entry name" value="Dimeric alpha+beta barrel"/>
    <property type="match status" value="1"/>
</dbReference>
<organism evidence="2 3">
    <name type="scientific">Nocardioides astragali</name>
    <dbReference type="NCBI Taxonomy" id="1776736"/>
    <lineage>
        <taxon>Bacteria</taxon>
        <taxon>Bacillati</taxon>
        <taxon>Actinomycetota</taxon>
        <taxon>Actinomycetes</taxon>
        <taxon>Propionibacteriales</taxon>
        <taxon>Nocardioidaceae</taxon>
        <taxon>Nocardioides</taxon>
    </lineage>
</organism>
<dbReference type="InterPro" id="IPR011008">
    <property type="entry name" value="Dimeric_a/b-barrel"/>
</dbReference>
<accession>A0ABW2MW64</accession>
<dbReference type="Pfam" id="PF03992">
    <property type="entry name" value="ABM"/>
    <property type="match status" value="1"/>
</dbReference>
<dbReference type="EC" id="1.-.-.-" evidence="2"/>
<comment type="caution">
    <text evidence="2">The sequence shown here is derived from an EMBL/GenBank/DDBJ whole genome shotgun (WGS) entry which is preliminary data.</text>
</comment>
<dbReference type="InterPro" id="IPR050744">
    <property type="entry name" value="AI-2_Isomerase_LsrG"/>
</dbReference>
<keyword evidence="2" id="KW-0503">Monooxygenase</keyword>
<evidence type="ECO:0000313" key="2">
    <source>
        <dbReference type="EMBL" id="MFC7359212.1"/>
    </source>
</evidence>
<feature type="domain" description="ABM" evidence="1">
    <location>
        <begin position="5"/>
        <end position="94"/>
    </location>
</feature>
<dbReference type="PANTHER" id="PTHR33336:SF15">
    <property type="entry name" value="ABM DOMAIN-CONTAINING PROTEIN"/>
    <property type="match status" value="1"/>
</dbReference>
<gene>
    <name evidence="2" type="ORF">ACFQO6_02940</name>
</gene>
<reference evidence="3" key="1">
    <citation type="journal article" date="2019" name="Int. J. Syst. Evol. Microbiol.">
        <title>The Global Catalogue of Microorganisms (GCM) 10K type strain sequencing project: providing services to taxonomists for standard genome sequencing and annotation.</title>
        <authorList>
            <consortium name="The Broad Institute Genomics Platform"/>
            <consortium name="The Broad Institute Genome Sequencing Center for Infectious Disease"/>
            <person name="Wu L."/>
            <person name="Ma J."/>
        </authorList>
    </citation>
    <scope>NUCLEOTIDE SEQUENCE [LARGE SCALE GENOMIC DNA]</scope>
    <source>
        <strain evidence="3">FCH27</strain>
    </source>
</reference>